<evidence type="ECO:0000313" key="4">
    <source>
        <dbReference type="Proteomes" id="UP000255389"/>
    </source>
</evidence>
<keyword evidence="1" id="KW-0175">Coiled coil</keyword>
<reference evidence="3 4" key="1">
    <citation type="submission" date="2018-06" db="EMBL/GenBank/DDBJ databases">
        <authorList>
            <consortium name="Pathogen Informatics"/>
            <person name="Doyle S."/>
        </authorList>
    </citation>
    <scope>NUCLEOTIDE SEQUENCE [LARGE SCALE GENOMIC DNA]</scope>
    <source>
        <strain evidence="3 4">NCTC1542</strain>
    </source>
</reference>
<dbReference type="EMBL" id="UGQY01000004">
    <property type="protein sequence ID" value="SUA04014.1"/>
    <property type="molecule type" value="Genomic_DNA"/>
</dbReference>
<gene>
    <name evidence="3" type="ORF">NCTC1542_05508</name>
</gene>
<evidence type="ECO:0000256" key="2">
    <source>
        <dbReference type="SAM" id="MobiDB-lite"/>
    </source>
</evidence>
<evidence type="ECO:0000256" key="1">
    <source>
        <dbReference type="SAM" id="Coils"/>
    </source>
</evidence>
<feature type="region of interest" description="Disordered" evidence="2">
    <location>
        <begin position="122"/>
        <end position="150"/>
    </location>
</feature>
<evidence type="ECO:0000313" key="3">
    <source>
        <dbReference type="EMBL" id="SUA04014.1"/>
    </source>
</evidence>
<organism evidence="3 4">
    <name type="scientific">Mycolicibacterium fortuitum</name>
    <name type="common">Mycobacterium fortuitum</name>
    <dbReference type="NCBI Taxonomy" id="1766"/>
    <lineage>
        <taxon>Bacteria</taxon>
        <taxon>Bacillati</taxon>
        <taxon>Actinomycetota</taxon>
        <taxon>Actinomycetes</taxon>
        <taxon>Mycobacteriales</taxon>
        <taxon>Mycobacteriaceae</taxon>
        <taxon>Mycolicibacterium</taxon>
    </lineage>
</organism>
<dbReference type="Proteomes" id="UP000255389">
    <property type="component" value="Unassembled WGS sequence"/>
</dbReference>
<protein>
    <submittedName>
        <fullName evidence="3">Uncharacterized protein</fullName>
    </submittedName>
</protein>
<dbReference type="AlphaFoldDB" id="A0A378V0W0"/>
<proteinExistence type="predicted"/>
<sequence length="150" mass="16180">MTEQTYLDTLIDTLEAGGDPQPPAPESNTADLVAGVAEARDRYRGERDEARAERDAYAARIETMQRAEVERLAAEHLSHASDFFTFSGNGIADYLDENGNVDPDKVEADARVIVSERPGLAPRVWATDPTQGAGGPPPGRLPTMADLINS</sequence>
<accession>A0A378V0W0</accession>
<name>A0A378V0W0_MYCFO</name>
<feature type="coiled-coil region" evidence="1">
    <location>
        <begin position="40"/>
        <end position="67"/>
    </location>
</feature>